<comment type="cofactor">
    <cofactor evidence="3">
        <name>Mg(2+)</name>
        <dbReference type="ChEBI" id="CHEBI:18420"/>
    </cofactor>
</comment>
<feature type="region of interest" description="Phosphopantothenoylcysteine decarboxylase" evidence="3">
    <location>
        <begin position="1"/>
        <end position="195"/>
    </location>
</feature>
<dbReference type="SUPFAM" id="SSF52507">
    <property type="entry name" value="Homo-oligomeric flavin-containing Cys decarboxylases, HFCD"/>
    <property type="match status" value="1"/>
</dbReference>
<dbReference type="EC" id="4.1.1.36" evidence="3"/>
<feature type="binding site" evidence="3">
    <location>
        <position position="286"/>
    </location>
    <ligand>
        <name>CTP</name>
        <dbReference type="ChEBI" id="CHEBI:37563"/>
    </ligand>
</feature>
<proteinExistence type="inferred from homology"/>
<sequence>MLANQNILVVVTGGIAAYKIPNVVRQLIKKGASVRVAMTKTAEKFITAETFRVLTKEPVLTDDNYQISPVAHINLADWSDLVVVTPATANTIAKLDEGIADNEALSTLLATTAPVVVFPAMNHNMWQNKRTQRHIKNLKDDGVWVVEPETGFLAEGYEGKGRLPDIDQQVKAIELVTEAIAQFPPLSSSGLKGFSFLISAGGTHEAIDPVRFLTNKSSGKMGVALSNAARLLGATVKLIATPEAAVLPKLPEVKTTVIESAIQLNDAIQNEYKNYDVVIMAAAVSDYRVAHYSNQKIKKQHQEKSGFQLDLMTNPDILASIDNRQCYKVGFAAESIDIIKYAKDKLNKKSADMIVANDISKKESGFNSDDNEVIIITENGEHFIDRNKKEAIAISVLKVIMEEYHKKAK</sequence>
<dbReference type="Proteomes" id="UP000262195">
    <property type="component" value="Unassembled WGS sequence"/>
</dbReference>
<dbReference type="InterPro" id="IPR007085">
    <property type="entry name" value="DNA/pantothenate-metab_flavo_C"/>
</dbReference>
<dbReference type="GO" id="GO:0004633">
    <property type="term" value="F:phosphopantothenoylcysteine decarboxylase activity"/>
    <property type="evidence" value="ECO:0007669"/>
    <property type="project" value="UniProtKB-UniRule"/>
</dbReference>
<dbReference type="NCBIfam" id="TIGR00521">
    <property type="entry name" value="coaBC_dfp"/>
    <property type="match status" value="1"/>
</dbReference>
<comment type="similarity">
    <text evidence="3 4">In the N-terminal section; belongs to the HFCD (homo-oligomeric flavin containing Cys decarboxylase) superfamily.</text>
</comment>
<keyword evidence="3 4" id="KW-0285">Flavoprotein</keyword>
<comment type="catalytic activity">
    <reaction evidence="3 4">
        <text>N-[(R)-4-phosphopantothenoyl]-L-cysteine + H(+) = (R)-4'-phosphopantetheine + CO2</text>
        <dbReference type="Rhea" id="RHEA:16793"/>
        <dbReference type="ChEBI" id="CHEBI:15378"/>
        <dbReference type="ChEBI" id="CHEBI:16526"/>
        <dbReference type="ChEBI" id="CHEBI:59458"/>
        <dbReference type="ChEBI" id="CHEBI:61723"/>
        <dbReference type="EC" id="4.1.1.36"/>
    </reaction>
</comment>
<keyword evidence="3" id="KW-0460">Magnesium</keyword>
<evidence type="ECO:0000259" key="6">
    <source>
        <dbReference type="Pfam" id="PF04127"/>
    </source>
</evidence>
<feature type="domain" description="Flavoprotein" evidence="5">
    <location>
        <begin position="6"/>
        <end position="170"/>
    </location>
</feature>
<keyword evidence="2 3" id="KW-0456">Lyase</keyword>
<dbReference type="InterPro" id="IPR036551">
    <property type="entry name" value="Flavin_trans-like"/>
</dbReference>
<feature type="region of interest" description="Phosphopantothenate--cysteine ligase" evidence="3">
    <location>
        <begin position="196"/>
        <end position="409"/>
    </location>
</feature>
<dbReference type="EMBL" id="DQHO01000031">
    <property type="protein sequence ID" value="HCS94025.1"/>
    <property type="molecule type" value="Genomic_DNA"/>
</dbReference>
<dbReference type="GO" id="GO:0015937">
    <property type="term" value="P:coenzyme A biosynthetic process"/>
    <property type="evidence" value="ECO:0007669"/>
    <property type="project" value="UniProtKB-UniRule"/>
</dbReference>
<feature type="binding site" evidence="3">
    <location>
        <position position="349"/>
    </location>
    <ligand>
        <name>CTP</name>
        <dbReference type="ChEBI" id="CHEBI:37563"/>
    </ligand>
</feature>
<comment type="similarity">
    <text evidence="3 4">In the C-terminal section; belongs to the PPC synthetase family.</text>
</comment>
<dbReference type="GO" id="GO:0015941">
    <property type="term" value="P:pantothenate catabolic process"/>
    <property type="evidence" value="ECO:0007669"/>
    <property type="project" value="InterPro"/>
</dbReference>
<protein>
    <recommendedName>
        <fullName evidence="3">Coenzyme A biosynthesis bifunctional protein CoaBC</fullName>
    </recommendedName>
    <alternativeName>
        <fullName evidence="3">DNA/pantothenate metabolism flavoprotein</fullName>
    </alternativeName>
    <alternativeName>
        <fullName evidence="3">Phosphopantothenoylcysteine synthetase/decarboxylase</fullName>
        <shortName evidence="3">PPCS-PPCDC</shortName>
    </alternativeName>
    <domain>
        <recommendedName>
            <fullName evidence="3">Phosphopantothenoylcysteine decarboxylase</fullName>
            <shortName evidence="3">PPC decarboxylase</shortName>
            <shortName evidence="3">PPC-DC</shortName>
            <ecNumber evidence="3">4.1.1.36</ecNumber>
        </recommendedName>
        <alternativeName>
            <fullName evidence="3">CoaC</fullName>
        </alternativeName>
    </domain>
    <domain>
        <recommendedName>
            <fullName evidence="3">Phosphopantothenate--cysteine ligase</fullName>
            <ecNumber evidence="3">6.3.2.5</ecNumber>
        </recommendedName>
        <alternativeName>
            <fullName evidence="3">CoaB</fullName>
        </alternativeName>
        <alternativeName>
            <fullName evidence="3">Phosphopantothenoylcysteine synthetase</fullName>
            <shortName evidence="3">PPC synthetase</shortName>
            <shortName evidence="3">PPC-S</shortName>
        </alternativeName>
    </domain>
</protein>
<evidence type="ECO:0000256" key="4">
    <source>
        <dbReference type="RuleBase" id="RU364078"/>
    </source>
</evidence>
<dbReference type="Gene3D" id="3.40.50.1950">
    <property type="entry name" value="Flavin prenyltransferase-like"/>
    <property type="match status" value="1"/>
</dbReference>
<dbReference type="InterPro" id="IPR005252">
    <property type="entry name" value="CoaBC"/>
</dbReference>
<feature type="binding site" evidence="3">
    <location>
        <position position="331"/>
    </location>
    <ligand>
        <name>CTP</name>
        <dbReference type="ChEBI" id="CHEBI:37563"/>
    </ligand>
</feature>
<evidence type="ECO:0000256" key="2">
    <source>
        <dbReference type="ARBA" id="ARBA00023239"/>
    </source>
</evidence>
<dbReference type="GO" id="GO:0010181">
    <property type="term" value="F:FMN binding"/>
    <property type="evidence" value="ECO:0007669"/>
    <property type="project" value="UniProtKB-UniRule"/>
</dbReference>
<feature type="binding site" evidence="3">
    <location>
        <begin position="315"/>
        <end position="318"/>
    </location>
    <ligand>
        <name>CTP</name>
        <dbReference type="ChEBI" id="CHEBI:37563"/>
    </ligand>
</feature>
<feature type="domain" description="DNA/pantothenate metabolism flavoprotein C-terminal" evidence="6">
    <location>
        <begin position="191"/>
        <end position="402"/>
    </location>
</feature>
<keyword evidence="3 4" id="KW-0288">FMN</keyword>
<name>A0A3D4S5A5_9ENTE</name>
<organism evidence="7 8">
    <name type="scientific">Bavariicoccus seileri</name>
    <dbReference type="NCBI Taxonomy" id="549685"/>
    <lineage>
        <taxon>Bacteria</taxon>
        <taxon>Bacillati</taxon>
        <taxon>Bacillota</taxon>
        <taxon>Bacilli</taxon>
        <taxon>Lactobacillales</taxon>
        <taxon>Enterococcaceae</taxon>
        <taxon>Bavariicoccus</taxon>
    </lineage>
</organism>
<comment type="pathway">
    <text evidence="3 4">Cofactor biosynthesis; coenzyme A biosynthesis; CoA from (R)-pantothenate: step 3/5.</text>
</comment>
<comment type="function">
    <text evidence="4">Catalyzes two steps in the biosynthesis of coenzyme A. In the first step cysteine is conjugated to 4'-phosphopantothenate to form 4-phosphopantothenoylcysteine, in the latter compound is decarboxylated to form 4'-phosphopantotheine.</text>
</comment>
<feature type="binding site" evidence="3">
    <location>
        <position position="345"/>
    </location>
    <ligand>
        <name>CTP</name>
        <dbReference type="ChEBI" id="CHEBI:37563"/>
    </ligand>
</feature>
<dbReference type="Pfam" id="PF04127">
    <property type="entry name" value="DFP"/>
    <property type="match status" value="1"/>
</dbReference>
<dbReference type="EC" id="6.3.2.5" evidence="3"/>
<dbReference type="InterPro" id="IPR003382">
    <property type="entry name" value="Flavoprotein"/>
</dbReference>
<evidence type="ECO:0000313" key="8">
    <source>
        <dbReference type="Proteomes" id="UP000262195"/>
    </source>
</evidence>
<dbReference type="AlphaFoldDB" id="A0A3D4S5A5"/>
<keyword evidence="3 4" id="KW-0436">Ligase</keyword>
<dbReference type="SUPFAM" id="SSF102645">
    <property type="entry name" value="CoaB-like"/>
    <property type="match status" value="1"/>
</dbReference>
<dbReference type="Pfam" id="PF02441">
    <property type="entry name" value="Flavoprotein"/>
    <property type="match status" value="1"/>
</dbReference>
<keyword evidence="3" id="KW-0511">Multifunctional enzyme</keyword>
<dbReference type="STRING" id="1121105.GCA_000421665_00579"/>
<comment type="pathway">
    <text evidence="3 4">Cofactor biosynthesis; coenzyme A biosynthesis; CoA from (R)-pantothenate: step 2/5.</text>
</comment>
<gene>
    <name evidence="3 7" type="primary">coaBC</name>
    <name evidence="7" type="ORF">DIW15_04895</name>
</gene>
<accession>A0A3D4S5A5</accession>
<dbReference type="HAMAP" id="MF_02225">
    <property type="entry name" value="CoaBC"/>
    <property type="match status" value="1"/>
</dbReference>
<keyword evidence="1 3" id="KW-0210">Decarboxylase</keyword>
<evidence type="ECO:0000259" key="5">
    <source>
        <dbReference type="Pfam" id="PF02441"/>
    </source>
</evidence>
<dbReference type="InterPro" id="IPR035929">
    <property type="entry name" value="CoaB-like_sf"/>
</dbReference>
<evidence type="ECO:0000256" key="3">
    <source>
        <dbReference type="HAMAP-Rule" id="MF_02225"/>
    </source>
</evidence>
<evidence type="ECO:0000313" key="7">
    <source>
        <dbReference type="EMBL" id="HCS94025.1"/>
    </source>
</evidence>
<dbReference type="GO" id="GO:0071513">
    <property type="term" value="C:phosphopantothenoylcysteine decarboxylase complex"/>
    <property type="evidence" value="ECO:0007669"/>
    <property type="project" value="TreeGrafter"/>
</dbReference>
<dbReference type="PANTHER" id="PTHR14359:SF6">
    <property type="entry name" value="PHOSPHOPANTOTHENOYLCYSTEINE DECARBOXYLASE"/>
    <property type="match status" value="1"/>
</dbReference>
<comment type="caution">
    <text evidence="3">Lacks conserved residue(s) required for the propagation of feature annotation.</text>
</comment>
<comment type="function">
    <text evidence="3">Catalyzes two sequential steps in the biosynthesis of coenzyme A. In the first step cysteine is conjugated to 4'-phosphopantothenate to form 4-phosphopantothenoylcysteine. In the second step the latter compound is decarboxylated to form 4'-phosphopantotheine.</text>
</comment>
<comment type="cofactor">
    <cofactor evidence="3">
        <name>FMN</name>
        <dbReference type="ChEBI" id="CHEBI:58210"/>
    </cofactor>
    <text evidence="3">Binds 1 FMN per subunit.</text>
</comment>
<dbReference type="UniPathway" id="UPA00241">
    <property type="reaction ID" value="UER00353"/>
</dbReference>
<evidence type="ECO:0000256" key="1">
    <source>
        <dbReference type="ARBA" id="ARBA00022793"/>
    </source>
</evidence>
<feature type="binding site" evidence="3">
    <location>
        <position position="296"/>
    </location>
    <ligand>
        <name>CTP</name>
        <dbReference type="ChEBI" id="CHEBI:37563"/>
    </ligand>
</feature>
<dbReference type="GO" id="GO:0046872">
    <property type="term" value="F:metal ion binding"/>
    <property type="evidence" value="ECO:0007669"/>
    <property type="project" value="UniProtKB-KW"/>
</dbReference>
<dbReference type="Gene3D" id="3.40.50.10300">
    <property type="entry name" value="CoaB-like"/>
    <property type="match status" value="1"/>
</dbReference>
<keyword evidence="3" id="KW-0479">Metal-binding</keyword>
<comment type="caution">
    <text evidence="7">The sequence shown here is derived from an EMBL/GenBank/DDBJ whole genome shotgun (WGS) entry which is preliminary data.</text>
</comment>
<comment type="catalytic activity">
    <reaction evidence="3 4">
        <text>(R)-4'-phosphopantothenate + L-cysteine + CTP = N-[(R)-4-phosphopantothenoyl]-L-cysteine + CMP + diphosphate + H(+)</text>
        <dbReference type="Rhea" id="RHEA:19397"/>
        <dbReference type="ChEBI" id="CHEBI:10986"/>
        <dbReference type="ChEBI" id="CHEBI:15378"/>
        <dbReference type="ChEBI" id="CHEBI:33019"/>
        <dbReference type="ChEBI" id="CHEBI:35235"/>
        <dbReference type="ChEBI" id="CHEBI:37563"/>
        <dbReference type="ChEBI" id="CHEBI:59458"/>
        <dbReference type="ChEBI" id="CHEBI:60377"/>
        <dbReference type="EC" id="6.3.2.5"/>
    </reaction>
</comment>
<dbReference type="GO" id="GO:0004632">
    <property type="term" value="F:phosphopantothenate--cysteine ligase activity"/>
    <property type="evidence" value="ECO:0007669"/>
    <property type="project" value="UniProtKB-UniRule"/>
</dbReference>
<reference evidence="7 8" key="1">
    <citation type="journal article" date="2018" name="Nat. Biotechnol.">
        <title>A standardized bacterial taxonomy based on genome phylogeny substantially revises the tree of life.</title>
        <authorList>
            <person name="Parks D.H."/>
            <person name="Chuvochina M."/>
            <person name="Waite D.W."/>
            <person name="Rinke C."/>
            <person name="Skarshewski A."/>
            <person name="Chaumeil P.A."/>
            <person name="Hugenholtz P."/>
        </authorList>
    </citation>
    <scope>NUCLEOTIDE SEQUENCE [LARGE SCALE GENOMIC DNA]</scope>
    <source>
        <strain evidence="7">UBA11306</strain>
    </source>
</reference>
<dbReference type="PANTHER" id="PTHR14359">
    <property type="entry name" value="HOMO-OLIGOMERIC FLAVIN CONTAINING CYS DECARBOXYLASE FAMILY"/>
    <property type="match status" value="1"/>
</dbReference>